<comment type="caution">
    <text evidence="2">The sequence shown here is derived from an EMBL/GenBank/DDBJ whole genome shotgun (WGS) entry which is preliminary data.</text>
</comment>
<dbReference type="Proteomes" id="UP000073492">
    <property type="component" value="Unassembled WGS sequence"/>
</dbReference>
<reference evidence="2 3" key="1">
    <citation type="submission" date="2015-07" db="EMBL/GenBank/DDBJ databases">
        <title>Comparative genomics of the Sigatoka disease complex on banana suggests a link between parallel evolutionary changes in Pseudocercospora fijiensis and Pseudocercospora eumusae and increased virulence on the banana host.</title>
        <authorList>
            <person name="Chang T.-C."/>
            <person name="Salvucci A."/>
            <person name="Crous P.W."/>
            <person name="Stergiopoulos I."/>
        </authorList>
    </citation>
    <scope>NUCLEOTIDE SEQUENCE [LARGE SCALE GENOMIC DNA]</scope>
    <source>
        <strain evidence="2 3">CBS 116634</strain>
    </source>
</reference>
<dbReference type="EMBL" id="LFZO01000036">
    <property type="protein sequence ID" value="KXT16459.1"/>
    <property type="molecule type" value="Genomic_DNA"/>
</dbReference>
<proteinExistence type="predicted"/>
<name>A0A139IP09_9PEZI</name>
<gene>
    <name evidence="2" type="ORF">AC579_1779</name>
</gene>
<sequence length="248" mass="26662">MQYSTIVLSLLAATGALAAPTKRTSDNSIRVTLSDGNLATQTAFEEGYREAKKPVGSFGPYNTVEVTLGADVKQQTLRCQVLDHWSNPITATRGENVDITFSDAGKGKWTFQNGLTEVSQVICDPAFVAASAPPAEEEKDTSIRVTLTDGNLATQTAFDKAGLVREHKSPVGSDGPYNSVELTLGADVNPELRCQILDSHNKAITVQRGKNIDTTFADGGNGPWKFLYPEESEVYNIVCDPTFVKASA</sequence>
<dbReference type="OrthoDB" id="4132046at2759"/>
<evidence type="ECO:0000313" key="3">
    <source>
        <dbReference type="Proteomes" id="UP000073492"/>
    </source>
</evidence>
<evidence type="ECO:0000256" key="1">
    <source>
        <dbReference type="SAM" id="SignalP"/>
    </source>
</evidence>
<dbReference type="AlphaFoldDB" id="A0A139IP09"/>
<protein>
    <recommendedName>
        <fullName evidence="4">Ubiquitin 3 binding protein But2 C-terminal domain-containing protein</fullName>
    </recommendedName>
</protein>
<evidence type="ECO:0008006" key="4">
    <source>
        <dbReference type="Google" id="ProtNLM"/>
    </source>
</evidence>
<keyword evidence="1" id="KW-0732">Signal</keyword>
<feature type="chain" id="PRO_5007297572" description="Ubiquitin 3 binding protein But2 C-terminal domain-containing protein" evidence="1">
    <location>
        <begin position="19"/>
        <end position="248"/>
    </location>
</feature>
<evidence type="ECO:0000313" key="2">
    <source>
        <dbReference type="EMBL" id="KXT16459.1"/>
    </source>
</evidence>
<feature type="signal peptide" evidence="1">
    <location>
        <begin position="1"/>
        <end position="18"/>
    </location>
</feature>
<accession>A0A139IP09</accession>
<organism evidence="2 3">
    <name type="scientific">Pseudocercospora musae</name>
    <dbReference type="NCBI Taxonomy" id="113226"/>
    <lineage>
        <taxon>Eukaryota</taxon>
        <taxon>Fungi</taxon>
        <taxon>Dikarya</taxon>
        <taxon>Ascomycota</taxon>
        <taxon>Pezizomycotina</taxon>
        <taxon>Dothideomycetes</taxon>
        <taxon>Dothideomycetidae</taxon>
        <taxon>Mycosphaerellales</taxon>
        <taxon>Mycosphaerellaceae</taxon>
        <taxon>Pseudocercospora</taxon>
    </lineage>
</organism>
<keyword evidence="3" id="KW-1185">Reference proteome</keyword>